<dbReference type="HOGENOM" id="CLU_1993254_0_0_1"/>
<name>R0M3W0_NOSB1</name>
<accession>R0M3W0</accession>
<gene>
    <name evidence="2" type="ORF">NBO_376g0003</name>
</gene>
<evidence type="ECO:0000313" key="2">
    <source>
        <dbReference type="EMBL" id="EOB12714.1"/>
    </source>
</evidence>
<proteinExistence type="predicted"/>
<protein>
    <submittedName>
        <fullName evidence="2">Uncharacterized protein</fullName>
    </submittedName>
</protein>
<dbReference type="EMBL" id="KB909284">
    <property type="protein sequence ID" value="EOB12714.1"/>
    <property type="molecule type" value="Genomic_DNA"/>
</dbReference>
<feature type="chain" id="PRO_5004343944" evidence="1">
    <location>
        <begin position="22"/>
        <end position="125"/>
    </location>
</feature>
<evidence type="ECO:0000313" key="3">
    <source>
        <dbReference type="Proteomes" id="UP000016927"/>
    </source>
</evidence>
<evidence type="ECO:0000256" key="1">
    <source>
        <dbReference type="SAM" id="SignalP"/>
    </source>
</evidence>
<dbReference type="Proteomes" id="UP000016927">
    <property type="component" value="Unassembled WGS sequence"/>
</dbReference>
<sequence>MFLFSLFVILLTGCYFALKSAFKKKQKESRSLLISDKKDPEVNESIDITTCIPLLSYGEVIKDLIVEEGQQLNLNIPFVIVDGEFLITYGDKEVCIKIAVECVFYTLGVLTSCGYMKCTALKSQK</sequence>
<keyword evidence="1" id="KW-0732">Signal</keyword>
<feature type="signal peptide" evidence="1">
    <location>
        <begin position="1"/>
        <end position="21"/>
    </location>
</feature>
<keyword evidence="3" id="KW-1185">Reference proteome</keyword>
<dbReference type="AlphaFoldDB" id="R0M3W0"/>
<dbReference type="VEuPathDB" id="MicrosporidiaDB:NBO_376g0003"/>
<reference evidence="2 3" key="1">
    <citation type="journal article" date="2013" name="BMC Genomics">
        <title>Comparative genomics of parasitic silkworm microsporidia reveal an association between genome expansion and host adaptation.</title>
        <authorList>
            <person name="Pan G."/>
            <person name="Xu J."/>
            <person name="Li T."/>
            <person name="Xia Q."/>
            <person name="Liu S.L."/>
            <person name="Zhang G."/>
            <person name="Li S."/>
            <person name="Li C."/>
            <person name="Liu H."/>
            <person name="Yang L."/>
            <person name="Liu T."/>
            <person name="Zhang X."/>
            <person name="Wu Z."/>
            <person name="Fan W."/>
            <person name="Dang X."/>
            <person name="Xiang H."/>
            <person name="Tao M."/>
            <person name="Li Y."/>
            <person name="Hu J."/>
            <person name="Li Z."/>
            <person name="Lin L."/>
            <person name="Luo J."/>
            <person name="Geng L."/>
            <person name="Wang L."/>
            <person name="Long M."/>
            <person name="Wan Y."/>
            <person name="He N."/>
            <person name="Zhang Z."/>
            <person name="Lu C."/>
            <person name="Keeling P.J."/>
            <person name="Wang J."/>
            <person name="Xiang Z."/>
            <person name="Zhou Z."/>
        </authorList>
    </citation>
    <scope>NUCLEOTIDE SEQUENCE [LARGE SCALE GENOMIC DNA]</scope>
    <source>
        <strain evidence="3">CQ1 / CVCC 102059</strain>
    </source>
</reference>
<organism evidence="2 3">
    <name type="scientific">Nosema bombycis (strain CQ1 / CVCC 102059)</name>
    <name type="common">Microsporidian parasite</name>
    <name type="synonym">Pebrine of silkworm</name>
    <dbReference type="NCBI Taxonomy" id="578461"/>
    <lineage>
        <taxon>Eukaryota</taxon>
        <taxon>Fungi</taxon>
        <taxon>Fungi incertae sedis</taxon>
        <taxon>Microsporidia</taxon>
        <taxon>Nosematidae</taxon>
        <taxon>Nosema</taxon>
    </lineage>
</organism>